<accession>A0A1H1LCP7</accession>
<dbReference type="STRING" id="589382.SAMN04489721_0079"/>
<keyword evidence="1" id="KW-1133">Transmembrane helix</keyword>
<proteinExistence type="predicted"/>
<dbReference type="EMBL" id="LT629755">
    <property type="protein sequence ID" value="SDR72092.1"/>
    <property type="molecule type" value="Genomic_DNA"/>
</dbReference>
<evidence type="ECO:0000313" key="2">
    <source>
        <dbReference type="EMBL" id="SDR72092.1"/>
    </source>
</evidence>
<organism evidence="2 3">
    <name type="scientific">Agromyces flavus</name>
    <dbReference type="NCBI Taxonomy" id="589382"/>
    <lineage>
        <taxon>Bacteria</taxon>
        <taxon>Bacillati</taxon>
        <taxon>Actinomycetota</taxon>
        <taxon>Actinomycetes</taxon>
        <taxon>Micrococcales</taxon>
        <taxon>Microbacteriaceae</taxon>
        <taxon>Agromyces</taxon>
    </lineage>
</organism>
<sequence length="72" mass="7866">MGVVKDLSSWPHSSYSSSVWTLIIVLLAVWAILAIVGFVFEGLLWLAMIGSVLFVGTLIIGIIRQRARKPPA</sequence>
<feature type="transmembrane region" description="Helical" evidence="1">
    <location>
        <begin position="45"/>
        <end position="63"/>
    </location>
</feature>
<gene>
    <name evidence="2" type="ORF">SAMN04489721_0079</name>
</gene>
<feature type="transmembrane region" description="Helical" evidence="1">
    <location>
        <begin position="20"/>
        <end position="39"/>
    </location>
</feature>
<protein>
    <recommendedName>
        <fullName evidence="4">LPXTG-motif cell wall anchor domain-containing protein</fullName>
    </recommendedName>
</protein>
<evidence type="ECO:0000313" key="3">
    <source>
        <dbReference type="Proteomes" id="UP000199482"/>
    </source>
</evidence>
<keyword evidence="1" id="KW-0472">Membrane</keyword>
<evidence type="ECO:0008006" key="4">
    <source>
        <dbReference type="Google" id="ProtNLM"/>
    </source>
</evidence>
<evidence type="ECO:0000256" key="1">
    <source>
        <dbReference type="SAM" id="Phobius"/>
    </source>
</evidence>
<dbReference type="Proteomes" id="UP000199482">
    <property type="component" value="Chromosome I"/>
</dbReference>
<name>A0A1H1LCP7_9MICO</name>
<keyword evidence="1" id="KW-0812">Transmembrane</keyword>
<reference evidence="3" key="1">
    <citation type="submission" date="2016-10" db="EMBL/GenBank/DDBJ databases">
        <authorList>
            <person name="Varghese N."/>
            <person name="Submissions S."/>
        </authorList>
    </citation>
    <scope>NUCLEOTIDE SEQUENCE [LARGE SCALE GENOMIC DNA]</scope>
    <source>
        <strain evidence="3">CPCC 202695</strain>
    </source>
</reference>
<dbReference type="AlphaFoldDB" id="A0A1H1LCP7"/>